<dbReference type="Proteomes" id="UP000036850">
    <property type="component" value="Unassembled WGS sequence"/>
</dbReference>
<sequence>MILPSLSSLRTFITAAQLESFSATAKALHITPSAVSHQIKQLEERLNCRLFERVDNKVYLSEDGQRYYQQVNSALELIEQSSQSLFDKSQQKQISLSCVPLFATRWLIPKLSHFNQSHPGWQLNIHTSTQALDLDSAKIDVAIRRGAGSWKGLDSVLLYQENLTPVCHPEFVTSALSLDNLSSAVLLHNENVLSEWEEWFLSVTKKRYSLDVIFQFQNTSQIIEACLEGAGFALIDPLFVKELLQTGKLCTPFTISAPSKRDYYLVYEAKKTQDDKVSLFRSWILAQLPTS</sequence>
<dbReference type="FunFam" id="1.10.10.10:FF:000001">
    <property type="entry name" value="LysR family transcriptional regulator"/>
    <property type="match status" value="1"/>
</dbReference>
<keyword evidence="2" id="KW-0805">Transcription regulation</keyword>
<dbReference type="PANTHER" id="PTHR30537">
    <property type="entry name" value="HTH-TYPE TRANSCRIPTIONAL REGULATOR"/>
    <property type="match status" value="1"/>
</dbReference>
<comment type="similarity">
    <text evidence="1">Belongs to the LysR transcriptional regulatory family.</text>
</comment>
<dbReference type="Gene3D" id="1.10.10.10">
    <property type="entry name" value="Winged helix-like DNA-binding domain superfamily/Winged helix DNA-binding domain"/>
    <property type="match status" value="1"/>
</dbReference>
<dbReference type="EMBL" id="LFZX01000012">
    <property type="protein sequence ID" value="KNC68725.1"/>
    <property type="molecule type" value="Genomic_DNA"/>
</dbReference>
<dbReference type="InterPro" id="IPR058163">
    <property type="entry name" value="LysR-type_TF_proteobact-type"/>
</dbReference>
<dbReference type="SUPFAM" id="SSF53850">
    <property type="entry name" value="Periplasmic binding protein-like II"/>
    <property type="match status" value="1"/>
</dbReference>
<protein>
    <recommendedName>
        <fullName evidence="5">HTH lysR-type domain-containing protein</fullName>
    </recommendedName>
</protein>
<dbReference type="InterPro" id="IPR000847">
    <property type="entry name" value="LysR_HTH_N"/>
</dbReference>
<dbReference type="PANTHER" id="PTHR30537:SF26">
    <property type="entry name" value="GLYCINE CLEAVAGE SYSTEM TRANSCRIPTIONAL ACTIVATOR"/>
    <property type="match status" value="1"/>
</dbReference>
<dbReference type="InterPro" id="IPR036388">
    <property type="entry name" value="WH-like_DNA-bd_sf"/>
</dbReference>
<gene>
    <name evidence="6" type="ORF">AC626_02955</name>
</gene>
<name>A0A0L0EWD1_9GAMM</name>
<evidence type="ECO:0000259" key="5">
    <source>
        <dbReference type="PROSITE" id="PS50931"/>
    </source>
</evidence>
<evidence type="ECO:0000256" key="3">
    <source>
        <dbReference type="ARBA" id="ARBA00023125"/>
    </source>
</evidence>
<dbReference type="InterPro" id="IPR005119">
    <property type="entry name" value="LysR_subst-bd"/>
</dbReference>
<dbReference type="GO" id="GO:0043565">
    <property type="term" value="F:sequence-specific DNA binding"/>
    <property type="evidence" value="ECO:0007669"/>
    <property type="project" value="TreeGrafter"/>
</dbReference>
<dbReference type="GO" id="GO:0006351">
    <property type="term" value="P:DNA-templated transcription"/>
    <property type="evidence" value="ECO:0007669"/>
    <property type="project" value="TreeGrafter"/>
</dbReference>
<evidence type="ECO:0000256" key="2">
    <source>
        <dbReference type="ARBA" id="ARBA00023015"/>
    </source>
</evidence>
<evidence type="ECO:0000313" key="6">
    <source>
        <dbReference type="EMBL" id="KNC68725.1"/>
    </source>
</evidence>
<dbReference type="Pfam" id="PF03466">
    <property type="entry name" value="LysR_substrate"/>
    <property type="match status" value="1"/>
</dbReference>
<dbReference type="Pfam" id="PF00126">
    <property type="entry name" value="HTH_1"/>
    <property type="match status" value="1"/>
</dbReference>
<dbReference type="CDD" id="cd08432">
    <property type="entry name" value="PBP2_GcdR_TrpI_HvrB_AmpR_like"/>
    <property type="match status" value="1"/>
</dbReference>
<dbReference type="AlphaFoldDB" id="A0A0L0EWD1"/>
<reference evidence="7" key="1">
    <citation type="submission" date="2015-07" db="EMBL/GenBank/DDBJ databases">
        <title>Draft genome sequence of a Pseudoalteromonas rubra strain, OCN096, isolated from Kaneohe Bay, Oahu, Hawaii.</title>
        <authorList>
            <person name="Beurmann S."/>
            <person name="Ushijima B."/>
            <person name="Belcaid M."/>
            <person name="Callahan S.M."/>
            <person name="Aeby G.S."/>
        </authorList>
    </citation>
    <scope>NUCLEOTIDE SEQUENCE [LARGE SCALE GENOMIC DNA]</scope>
    <source>
        <strain evidence="7">OCN096</strain>
    </source>
</reference>
<dbReference type="OrthoDB" id="5877876at2"/>
<keyword evidence="3" id="KW-0238">DNA-binding</keyword>
<evidence type="ECO:0000256" key="1">
    <source>
        <dbReference type="ARBA" id="ARBA00009437"/>
    </source>
</evidence>
<organism evidence="6 7">
    <name type="scientific">Pseudoalteromonas rubra</name>
    <dbReference type="NCBI Taxonomy" id="43658"/>
    <lineage>
        <taxon>Bacteria</taxon>
        <taxon>Pseudomonadati</taxon>
        <taxon>Pseudomonadota</taxon>
        <taxon>Gammaproteobacteria</taxon>
        <taxon>Alteromonadales</taxon>
        <taxon>Pseudoalteromonadaceae</taxon>
        <taxon>Pseudoalteromonas</taxon>
    </lineage>
</organism>
<dbReference type="InterPro" id="IPR036390">
    <property type="entry name" value="WH_DNA-bd_sf"/>
</dbReference>
<dbReference type="PRINTS" id="PR00039">
    <property type="entry name" value="HTHLYSR"/>
</dbReference>
<keyword evidence="4" id="KW-0804">Transcription</keyword>
<dbReference type="PATRIC" id="fig|43658.6.peg.198"/>
<feature type="domain" description="HTH lysR-type" evidence="5">
    <location>
        <begin position="4"/>
        <end position="61"/>
    </location>
</feature>
<evidence type="ECO:0000256" key="4">
    <source>
        <dbReference type="ARBA" id="ARBA00023163"/>
    </source>
</evidence>
<evidence type="ECO:0000313" key="7">
    <source>
        <dbReference type="Proteomes" id="UP000036850"/>
    </source>
</evidence>
<dbReference type="Gene3D" id="3.40.190.10">
    <property type="entry name" value="Periplasmic binding protein-like II"/>
    <property type="match status" value="2"/>
</dbReference>
<dbReference type="GO" id="GO:0003700">
    <property type="term" value="F:DNA-binding transcription factor activity"/>
    <property type="evidence" value="ECO:0007669"/>
    <property type="project" value="InterPro"/>
</dbReference>
<dbReference type="SUPFAM" id="SSF46785">
    <property type="entry name" value="Winged helix' DNA-binding domain"/>
    <property type="match status" value="1"/>
</dbReference>
<comment type="caution">
    <text evidence="6">The sequence shown here is derived from an EMBL/GenBank/DDBJ whole genome shotgun (WGS) entry which is preliminary data.</text>
</comment>
<dbReference type="PROSITE" id="PS50931">
    <property type="entry name" value="HTH_LYSR"/>
    <property type="match status" value="1"/>
</dbReference>
<accession>A0A0L0EWD1</accession>
<proteinExistence type="inferred from homology"/>